<feature type="compositionally biased region" description="Basic and acidic residues" evidence="7">
    <location>
        <begin position="1274"/>
        <end position="1288"/>
    </location>
</feature>
<feature type="compositionally biased region" description="Polar residues" evidence="7">
    <location>
        <begin position="1482"/>
        <end position="1496"/>
    </location>
</feature>
<keyword evidence="6" id="KW-0472">Membrane</keyword>
<feature type="compositionally biased region" description="Polar residues" evidence="7">
    <location>
        <begin position="1440"/>
        <end position="1458"/>
    </location>
</feature>
<keyword evidence="14" id="KW-1185">Reference proteome</keyword>
<evidence type="ECO:0000313" key="14">
    <source>
        <dbReference type="Proteomes" id="UP000549394"/>
    </source>
</evidence>
<keyword evidence="5" id="KW-1133">Transmembrane helix</keyword>
<sequence>MLDFGERPVGMPHQMQVTLVNNDQQSPLHLSYISGNTPHFHCSFFESKTVQAGANTTFDVVFLARHIGNVENTLYIHTKDGAIFKYNVFGVGTPNPYRVRPLVGARLPLNSSFSPLIHMHNPHSWPLQVTEMYSSGGDLHLELPTGQVDAPKQFWQIEPFHTKPVMRASFVARTEEKHTAFIRIKTSHIRTTSGTRRVAGEELVLPVEVEVSSKYGIYSPVEMLDFGLIRSSDSPKSLKLSLLAAHKAVYITNVRLESPNDAVTIDFRPVTIKARVNGPTHVATVHFAASKVLDERQFSGKIIVETKLENLSLIVPYQATVMQGRLEWNLDNTLFYTGHPITPNTSSWLSLINHFKTPLVIYNATISDPQHFSVANFSSPLLLEPGKNITKSMRILFHPASSKLKLRSDLVLHTNASTFNVPLYAYNGWLKVVHHRPEIFKGQLDFGTLGISENRVMTFTLRNDNPVNVVIKEFGSNFNRTVVSFLGLEKGNGTLLRGDKNNSDIETNPLILPSHHFAVFNVNLTAPPYEGTFAAEVILATNFQNLYIPLTLRTAEGSLSAIPPKIALDDVFPTRAASHSLQIRSTFRKYMQIKSIRFEPNDTRFYYEPPRTGNKYVILNSGATTNAGTIHFDALRSCRNSCYLGLPTNTPAGHQWLVGANLDKDVADVDQYLYTRFRHFWKDIKQSHEDSVNVTVELNTNEIRGFLYPAVAHMIWPSVVNRKFIKFPLTQLGNTSSAHVDLHNPSDLPILFQVLPLSIYPSPHTVLNVLSEENGDMDFLDPNANQFSLLDLTYPGNETANQLRKQVERTLGVKPHPQTLSALVAPRSSVRVLLGFRPTDDTEKASLILIRNNLTVMDSVVVQGQGASGYLKLSGTKQTDNSLQYITFDYTERQLKNCDRRKSNSKASMSNFVLRRTTTAKNTGLLPFYINSVLIDGEPCSSGGFSVMDCSDGGFSIGPNMSKKIEILFTPDFTMSRLDKTLAVYSSIQPNVPHYVHMHVSIPPHLLWRCALALPRPPWERMLYYFVLGTVGVMLVCTLLSSYFDADRLLTADVQKRIRVNPTSLHKFDLNNFHQKHVNGTNQIHFSHHNETIADTPRMPPPRPKKQQQTFLTKFLSFLWGKKKCIVESYRSTGEEDYCHSNEQKTNNIHVSKNREVKSKNEKKKETADHSRTTSNTQSKRSLPKEEKNPDRTKVTTDQGSQISTSTNGVLANSNNISKKAKKAVRKNSKTPPTGKPRETFNYDADKDETSSTTTETSSTDPEPHQRVPTPELLMRRMDLENAKTEKKIKSKSLQAKEKKSAVTSVPVVSATPAVASGVGAVAGPTIVRKKSKEETVNEDEFILTGAKARQARRKEGRNSSKSDTASTKETTTTHSTSTDKSHTGGQQRKNTGQSKDRSKRGRNNRGNGRSLTATSSSESTSMSVWSTFSERPKEPDAFSDTTTPVWEMPQSSSQFTPGETGDLSELSNVTEMWDRQHHNRSTLPKASSPSEQGATYSQVVMTNNCSQPNRGMYDSQRSNTAVGQSIMSSTSQWNGIDRHQTHMTQSNGLSHGILEDDSSPFDFGNRPIMRSNAAPGVQPRTEWSDFPTVINAENLWDADRNPSLWRTEERQSTSTWGCSEGWNPMSNDDSALQNIWKNTSSAAEQKQEHTPATFDMFQSLGNIWTPASTASEQRPNSGGWGQNDSN</sequence>
<feature type="region of interest" description="Disordered" evidence="7">
    <location>
        <begin position="1327"/>
        <end position="1462"/>
    </location>
</feature>
<feature type="compositionally biased region" description="Polar residues" evidence="7">
    <location>
        <begin position="1385"/>
        <end position="1394"/>
    </location>
</feature>
<evidence type="ECO:0000256" key="7">
    <source>
        <dbReference type="SAM" id="MobiDB-lite"/>
    </source>
</evidence>
<feature type="compositionally biased region" description="Low complexity" evidence="7">
    <location>
        <begin position="1360"/>
        <end position="1377"/>
    </location>
</feature>
<protein>
    <submittedName>
        <fullName evidence="13">DgyrCDS4071</fullName>
    </submittedName>
</protein>
<dbReference type="InterPro" id="IPR055435">
    <property type="entry name" value="Ig_TMEM131L_3"/>
</dbReference>
<feature type="region of interest" description="Disordered" evidence="7">
    <location>
        <begin position="1146"/>
        <end position="1305"/>
    </location>
</feature>
<evidence type="ECO:0000256" key="6">
    <source>
        <dbReference type="ARBA" id="ARBA00023136"/>
    </source>
</evidence>
<dbReference type="PANTHER" id="PTHR22050:SF0">
    <property type="entry name" value="TRANSMEMBRANE PROTEIN 131 HOMOLOG"/>
    <property type="match status" value="1"/>
</dbReference>
<feature type="domain" description="TMEM131L fifth Ig-like" evidence="12">
    <location>
        <begin position="922"/>
        <end position="987"/>
    </location>
</feature>
<feature type="compositionally biased region" description="Polar residues" evidence="7">
    <location>
        <begin position="1196"/>
        <end position="1211"/>
    </location>
</feature>
<evidence type="ECO:0000259" key="9">
    <source>
        <dbReference type="Pfam" id="PF24495"/>
    </source>
</evidence>
<evidence type="ECO:0000313" key="13">
    <source>
        <dbReference type="EMBL" id="CAD5115054.1"/>
    </source>
</evidence>
<dbReference type="Pfam" id="PF24498">
    <property type="entry name" value="Ig_TMEM131L_3"/>
    <property type="match status" value="1"/>
</dbReference>
<feature type="compositionally biased region" description="Basic and acidic residues" evidence="7">
    <location>
        <begin position="1153"/>
        <end position="1172"/>
    </location>
</feature>
<feature type="compositionally biased region" description="Low complexity" evidence="7">
    <location>
        <begin position="1405"/>
        <end position="1430"/>
    </location>
</feature>
<reference evidence="13 14" key="1">
    <citation type="submission" date="2020-08" db="EMBL/GenBank/DDBJ databases">
        <authorList>
            <person name="Hejnol A."/>
        </authorList>
    </citation>
    <scope>NUCLEOTIDE SEQUENCE [LARGE SCALE GENOMIC DNA]</scope>
</reference>
<accession>A0A7I8VHY9</accession>
<evidence type="ECO:0000256" key="1">
    <source>
        <dbReference type="ARBA" id="ARBA00004479"/>
    </source>
</evidence>
<dbReference type="GO" id="GO:0016020">
    <property type="term" value="C:membrane"/>
    <property type="evidence" value="ECO:0007669"/>
    <property type="project" value="UniProtKB-SubCell"/>
</dbReference>
<comment type="caution">
    <text evidence="13">The sequence shown here is derived from an EMBL/GenBank/DDBJ whole genome shotgun (WGS) entry which is preliminary data.</text>
</comment>
<dbReference type="Pfam" id="PF24499">
    <property type="entry name" value="Ig_TMEM131L_4"/>
    <property type="match status" value="1"/>
</dbReference>
<proteinExistence type="inferred from homology"/>
<feature type="domain" description="TMEM131 second Ig-like" evidence="9">
    <location>
        <begin position="96"/>
        <end position="185"/>
    </location>
</feature>
<evidence type="ECO:0000259" key="12">
    <source>
        <dbReference type="Pfam" id="PF24501"/>
    </source>
</evidence>
<feature type="compositionally biased region" description="Basic and acidic residues" evidence="7">
    <location>
        <begin position="1183"/>
        <end position="1195"/>
    </location>
</feature>
<dbReference type="InterPro" id="IPR022113">
    <property type="entry name" value="TMEM131L_N"/>
</dbReference>
<dbReference type="InterPro" id="IPR055436">
    <property type="entry name" value="Ig_TMEM131L_4"/>
</dbReference>
<evidence type="ECO:0000256" key="5">
    <source>
        <dbReference type="ARBA" id="ARBA00022989"/>
    </source>
</evidence>
<evidence type="ECO:0000256" key="2">
    <source>
        <dbReference type="ARBA" id="ARBA00006682"/>
    </source>
</evidence>
<feature type="domain" description="TMEM131L fourth Ig-like" evidence="11">
    <location>
        <begin position="725"/>
        <end position="867"/>
    </location>
</feature>
<feature type="domain" description="TMEM131L third Ig-like" evidence="10">
    <location>
        <begin position="349"/>
        <end position="426"/>
    </location>
</feature>
<evidence type="ECO:0000259" key="11">
    <source>
        <dbReference type="Pfam" id="PF24499"/>
    </source>
</evidence>
<dbReference type="EMBL" id="CAJFCJ010000005">
    <property type="protein sequence ID" value="CAD5115054.1"/>
    <property type="molecule type" value="Genomic_DNA"/>
</dbReference>
<feature type="compositionally biased region" description="Basic residues" evidence="7">
    <location>
        <begin position="1219"/>
        <end position="1229"/>
    </location>
</feature>
<dbReference type="Pfam" id="PF12371">
    <property type="entry name" value="TMEM131_like_N"/>
    <property type="match status" value="1"/>
</dbReference>
<dbReference type="InterPro" id="IPR013783">
    <property type="entry name" value="Ig-like_fold"/>
</dbReference>
<dbReference type="InterPro" id="IPR039877">
    <property type="entry name" value="TMEM131-like"/>
</dbReference>
<dbReference type="InterPro" id="IPR055437">
    <property type="entry name" value="TMEM131L_Ig_5"/>
</dbReference>
<feature type="compositionally biased region" description="Low complexity" evidence="7">
    <location>
        <begin position="1251"/>
        <end position="1260"/>
    </location>
</feature>
<feature type="domain" description="Transmembrane protein 131-like N-terminal" evidence="8">
    <location>
        <begin position="1"/>
        <end position="78"/>
    </location>
</feature>
<dbReference type="Proteomes" id="UP000549394">
    <property type="component" value="Unassembled WGS sequence"/>
</dbReference>
<dbReference type="Gene3D" id="2.60.40.10">
    <property type="entry name" value="Immunoglobulins"/>
    <property type="match status" value="1"/>
</dbReference>
<dbReference type="Pfam" id="PF24501">
    <property type="entry name" value="Ig_TMEM131L_5"/>
    <property type="match status" value="1"/>
</dbReference>
<feature type="region of interest" description="Disordered" evidence="7">
    <location>
        <begin position="1476"/>
        <end position="1496"/>
    </location>
</feature>
<evidence type="ECO:0000259" key="8">
    <source>
        <dbReference type="Pfam" id="PF12371"/>
    </source>
</evidence>
<organism evidence="13 14">
    <name type="scientific">Dimorphilus gyrociliatus</name>
    <dbReference type="NCBI Taxonomy" id="2664684"/>
    <lineage>
        <taxon>Eukaryota</taxon>
        <taxon>Metazoa</taxon>
        <taxon>Spiralia</taxon>
        <taxon>Lophotrochozoa</taxon>
        <taxon>Annelida</taxon>
        <taxon>Polychaeta</taxon>
        <taxon>Polychaeta incertae sedis</taxon>
        <taxon>Dinophilidae</taxon>
        <taxon>Dimorphilus</taxon>
    </lineage>
</organism>
<dbReference type="OrthoDB" id="168404at2759"/>
<dbReference type="Pfam" id="PF24495">
    <property type="entry name" value="Ig_TMEM131_2"/>
    <property type="match status" value="1"/>
</dbReference>
<comment type="subcellular location">
    <subcellularLocation>
        <location evidence="1">Membrane</location>
        <topology evidence="1">Single-pass type I membrane protein</topology>
    </subcellularLocation>
</comment>
<dbReference type="PANTHER" id="PTHR22050">
    <property type="entry name" value="RW1 PROTEIN HOMOLOG"/>
    <property type="match status" value="1"/>
</dbReference>
<dbReference type="InterPro" id="IPR056311">
    <property type="entry name" value="TMEM131_Ig_2"/>
</dbReference>
<gene>
    <name evidence="13" type="ORF">DGYR_LOCUS3830</name>
</gene>
<feature type="region of interest" description="Disordered" evidence="7">
    <location>
        <begin position="1667"/>
        <end position="1687"/>
    </location>
</feature>
<evidence type="ECO:0000259" key="10">
    <source>
        <dbReference type="Pfam" id="PF24498"/>
    </source>
</evidence>
<evidence type="ECO:0000256" key="3">
    <source>
        <dbReference type="ARBA" id="ARBA00022692"/>
    </source>
</evidence>
<keyword evidence="3" id="KW-0812">Transmembrane</keyword>
<keyword evidence="4" id="KW-0732">Signal</keyword>
<name>A0A7I8VHY9_9ANNE</name>
<evidence type="ECO:0000256" key="4">
    <source>
        <dbReference type="ARBA" id="ARBA00022729"/>
    </source>
</evidence>
<comment type="similarity">
    <text evidence="2">Belongs to the TMEM131 family.</text>
</comment>
<feature type="compositionally biased region" description="Basic and acidic residues" evidence="7">
    <location>
        <begin position="1236"/>
        <end position="1250"/>
    </location>
</feature>